<feature type="domain" description="Sugar phosphate transporter" evidence="6">
    <location>
        <begin position="8"/>
        <end position="275"/>
    </location>
</feature>
<evidence type="ECO:0000256" key="5">
    <source>
        <dbReference type="SAM" id="Phobius"/>
    </source>
</evidence>
<feature type="transmembrane region" description="Helical" evidence="5">
    <location>
        <begin position="12"/>
        <end position="36"/>
    </location>
</feature>
<feature type="transmembrane region" description="Helical" evidence="5">
    <location>
        <begin position="233"/>
        <end position="254"/>
    </location>
</feature>
<keyword evidence="3 5" id="KW-1133">Transmembrane helix</keyword>
<evidence type="ECO:0000259" key="6">
    <source>
        <dbReference type="Pfam" id="PF03151"/>
    </source>
</evidence>
<feature type="transmembrane region" description="Helical" evidence="5">
    <location>
        <begin position="173"/>
        <end position="198"/>
    </location>
</feature>
<gene>
    <name evidence="7" type="ORF">V9T40_001365</name>
</gene>
<comment type="subcellular location">
    <subcellularLocation>
        <location evidence="1">Membrane</location>
        <topology evidence="1">Multi-pass membrane protein</topology>
    </subcellularLocation>
</comment>
<organism evidence="7 8">
    <name type="scientific">Parthenolecanium corni</name>
    <dbReference type="NCBI Taxonomy" id="536013"/>
    <lineage>
        <taxon>Eukaryota</taxon>
        <taxon>Metazoa</taxon>
        <taxon>Ecdysozoa</taxon>
        <taxon>Arthropoda</taxon>
        <taxon>Hexapoda</taxon>
        <taxon>Insecta</taxon>
        <taxon>Pterygota</taxon>
        <taxon>Neoptera</taxon>
        <taxon>Paraneoptera</taxon>
        <taxon>Hemiptera</taxon>
        <taxon>Sternorrhyncha</taxon>
        <taxon>Coccoidea</taxon>
        <taxon>Coccidae</taxon>
        <taxon>Parthenolecanium</taxon>
    </lineage>
</organism>
<dbReference type="InterPro" id="IPR004853">
    <property type="entry name" value="Sugar_P_trans_dom"/>
</dbReference>
<dbReference type="GO" id="GO:0016020">
    <property type="term" value="C:membrane"/>
    <property type="evidence" value="ECO:0007669"/>
    <property type="project" value="UniProtKB-SubCell"/>
</dbReference>
<evidence type="ECO:0000256" key="1">
    <source>
        <dbReference type="ARBA" id="ARBA00004141"/>
    </source>
</evidence>
<evidence type="ECO:0000256" key="2">
    <source>
        <dbReference type="ARBA" id="ARBA00022692"/>
    </source>
</evidence>
<dbReference type="PANTHER" id="PTHR11132">
    <property type="entry name" value="SOLUTE CARRIER FAMILY 35"/>
    <property type="match status" value="1"/>
</dbReference>
<dbReference type="SUPFAM" id="SSF103481">
    <property type="entry name" value="Multidrug resistance efflux transporter EmrE"/>
    <property type="match status" value="1"/>
</dbReference>
<feature type="transmembrane region" description="Helical" evidence="5">
    <location>
        <begin position="81"/>
        <end position="101"/>
    </location>
</feature>
<sequence>MEVSLHPVVTQFSYPLFLAASNQFVIYVFAGIYRLIYHHVTGQERVSLSWKNNVRTMAILGAITSLHMGLSNIGLELNTVSLFTVSKSTNIIFILILVLILRLENFSWKMVFIVAMIATGMALFTYETPDLNIPGLIVTLMAAFMSASRWTLAQYVFHKSDLGIENPIDLMYYVDLWVFLFVLPMAAIFEGVSIVQVFEHHGSHLIMLTLLSAMLAFCMEVSKYLVLQRTSSISVSVLGILQEIGTILIAHITLHEQMSTINFSGLVLCMSGATCHAIYKYKHARKRHFLEIENIKLNTTIDSFSDSSDDGLYRKQESYQSTVVYP</sequence>
<feature type="transmembrane region" description="Helical" evidence="5">
    <location>
        <begin position="108"/>
        <end position="126"/>
    </location>
</feature>
<evidence type="ECO:0000256" key="3">
    <source>
        <dbReference type="ARBA" id="ARBA00022989"/>
    </source>
</evidence>
<keyword evidence="4 5" id="KW-0472">Membrane</keyword>
<feature type="transmembrane region" description="Helical" evidence="5">
    <location>
        <begin position="57"/>
        <end position="75"/>
    </location>
</feature>
<proteinExistence type="predicted"/>
<reference evidence="7 8" key="1">
    <citation type="submission" date="2024-03" db="EMBL/GenBank/DDBJ databases">
        <title>Adaptation during the transition from Ophiocordyceps entomopathogen to insect associate is accompanied by gene loss and intensified selection.</title>
        <authorList>
            <person name="Ward C.M."/>
            <person name="Onetto C.A."/>
            <person name="Borneman A.R."/>
        </authorList>
    </citation>
    <scope>NUCLEOTIDE SEQUENCE [LARGE SCALE GENOMIC DNA]</scope>
    <source>
        <strain evidence="7">AWRI1</strain>
        <tissue evidence="7">Single Adult Female</tissue>
    </source>
</reference>
<dbReference type="AlphaFoldDB" id="A0AAN9Y1A6"/>
<keyword evidence="8" id="KW-1185">Reference proteome</keyword>
<name>A0AAN9Y1A6_9HEMI</name>
<keyword evidence="2 5" id="KW-0812">Transmembrane</keyword>
<evidence type="ECO:0000313" key="7">
    <source>
        <dbReference type="EMBL" id="KAK7580736.1"/>
    </source>
</evidence>
<dbReference type="EMBL" id="JBBCAQ010000034">
    <property type="protein sequence ID" value="KAK7580736.1"/>
    <property type="molecule type" value="Genomic_DNA"/>
</dbReference>
<evidence type="ECO:0000256" key="4">
    <source>
        <dbReference type="ARBA" id="ARBA00023136"/>
    </source>
</evidence>
<feature type="transmembrane region" description="Helical" evidence="5">
    <location>
        <begin position="260"/>
        <end position="279"/>
    </location>
</feature>
<protein>
    <recommendedName>
        <fullName evidence="6">Sugar phosphate transporter domain-containing protein</fullName>
    </recommendedName>
</protein>
<accession>A0AAN9Y1A6</accession>
<dbReference type="InterPro" id="IPR037185">
    <property type="entry name" value="EmrE-like"/>
</dbReference>
<dbReference type="Pfam" id="PF03151">
    <property type="entry name" value="TPT"/>
    <property type="match status" value="1"/>
</dbReference>
<feature type="transmembrane region" description="Helical" evidence="5">
    <location>
        <begin position="132"/>
        <end position="152"/>
    </location>
</feature>
<comment type="caution">
    <text evidence="7">The sequence shown here is derived from an EMBL/GenBank/DDBJ whole genome shotgun (WGS) entry which is preliminary data.</text>
</comment>
<evidence type="ECO:0000313" key="8">
    <source>
        <dbReference type="Proteomes" id="UP001367676"/>
    </source>
</evidence>
<dbReference type="Proteomes" id="UP001367676">
    <property type="component" value="Unassembled WGS sequence"/>
</dbReference>
<feature type="transmembrane region" description="Helical" evidence="5">
    <location>
        <begin position="204"/>
        <end position="226"/>
    </location>
</feature>
<dbReference type="InterPro" id="IPR050186">
    <property type="entry name" value="TPT_transporter"/>
</dbReference>